<evidence type="ECO:0000313" key="1">
    <source>
        <dbReference type="EMBL" id="PHJ19947.1"/>
    </source>
</evidence>
<sequence length="88" mass="10765">MYLPIYGGKVHRRPHVSFLYFPPLYRVFSLSSLFLRLHLCFVEGHPFSLRHVFLFRLNLHLDHIYLPTHIEMCIDLRKWICRYMYIGL</sequence>
<proteinExistence type="predicted"/>
<reference evidence="1 2" key="1">
    <citation type="journal article" date="2017" name="Int. J. Parasitol.">
        <title>The genome of the protozoan parasite Cystoisospora suis and a reverse vaccinology approach to identify vaccine candidates.</title>
        <authorList>
            <person name="Palmieri N."/>
            <person name="Shrestha A."/>
            <person name="Ruttkowski B."/>
            <person name="Beck T."/>
            <person name="Vogl C."/>
            <person name="Tomley F."/>
            <person name="Blake D.P."/>
            <person name="Joachim A."/>
        </authorList>
    </citation>
    <scope>NUCLEOTIDE SEQUENCE [LARGE SCALE GENOMIC DNA]</scope>
    <source>
        <strain evidence="1 2">Wien I</strain>
    </source>
</reference>
<name>A0A2C6KR29_9APIC</name>
<organism evidence="1 2">
    <name type="scientific">Cystoisospora suis</name>
    <dbReference type="NCBI Taxonomy" id="483139"/>
    <lineage>
        <taxon>Eukaryota</taxon>
        <taxon>Sar</taxon>
        <taxon>Alveolata</taxon>
        <taxon>Apicomplexa</taxon>
        <taxon>Conoidasida</taxon>
        <taxon>Coccidia</taxon>
        <taxon>Eucoccidiorida</taxon>
        <taxon>Eimeriorina</taxon>
        <taxon>Sarcocystidae</taxon>
        <taxon>Cystoisospora</taxon>
    </lineage>
</organism>
<keyword evidence="2" id="KW-1185">Reference proteome</keyword>
<dbReference type="EMBL" id="MIGC01003102">
    <property type="protein sequence ID" value="PHJ19947.1"/>
    <property type="molecule type" value="Genomic_DNA"/>
</dbReference>
<dbReference type="Proteomes" id="UP000221165">
    <property type="component" value="Unassembled WGS sequence"/>
</dbReference>
<dbReference type="RefSeq" id="XP_067921639.1">
    <property type="nucleotide sequence ID" value="XM_068066379.1"/>
</dbReference>
<dbReference type="GeneID" id="94429590"/>
<dbReference type="VEuPathDB" id="ToxoDB:CSUI_006215"/>
<comment type="caution">
    <text evidence="1">The sequence shown here is derived from an EMBL/GenBank/DDBJ whole genome shotgun (WGS) entry which is preliminary data.</text>
</comment>
<evidence type="ECO:0000313" key="2">
    <source>
        <dbReference type="Proteomes" id="UP000221165"/>
    </source>
</evidence>
<accession>A0A2C6KR29</accession>
<gene>
    <name evidence="1" type="ORF">CSUI_006215</name>
</gene>
<dbReference type="AlphaFoldDB" id="A0A2C6KR29"/>
<protein>
    <submittedName>
        <fullName evidence="1">Uncharacterized protein</fullName>
    </submittedName>
</protein>